<dbReference type="RefSeq" id="WP_283238392.1">
    <property type="nucleotide sequence ID" value="NZ_JASGBP010000002.1"/>
</dbReference>
<evidence type="ECO:0000313" key="3">
    <source>
        <dbReference type="Proteomes" id="UP001230035"/>
    </source>
</evidence>
<dbReference type="Proteomes" id="UP001230035">
    <property type="component" value="Unassembled WGS sequence"/>
</dbReference>
<reference evidence="2 3" key="1">
    <citation type="submission" date="2023-05" db="EMBL/GenBank/DDBJ databases">
        <title>Flavobacterium sedimenti sp. nov., isolated from the sediment.</title>
        <authorList>
            <person name="Wu N."/>
        </authorList>
    </citation>
    <scope>NUCLEOTIDE SEQUENCE [LARGE SCALE GENOMIC DNA]</scope>
    <source>
        <strain evidence="2 3">YZ-48</strain>
    </source>
</reference>
<organism evidence="2 3">
    <name type="scientific">Flavobacterium sedimenticola</name>
    <dbReference type="NCBI Taxonomy" id="3043286"/>
    <lineage>
        <taxon>Bacteria</taxon>
        <taxon>Pseudomonadati</taxon>
        <taxon>Bacteroidota</taxon>
        <taxon>Flavobacteriia</taxon>
        <taxon>Flavobacteriales</taxon>
        <taxon>Flavobacteriaceae</taxon>
        <taxon>Flavobacterium</taxon>
    </lineage>
</organism>
<gene>
    <name evidence="2" type="ORF">QHT84_04680</name>
</gene>
<keyword evidence="3" id="KW-1185">Reference proteome</keyword>
<sequence length="107" mass="12528">METLFGYKQSNYDRFPTYIALGSFLIGTLMLLFYLLFPTTPIWIILGFYYVMIAAVVNGTVVLHLVYRFCFEPKNRELLCIKILLLLANIPIAVLYFYIVIRHTYSN</sequence>
<keyword evidence="1" id="KW-0472">Membrane</keyword>
<accession>A0ABT6XNP9</accession>
<dbReference type="EMBL" id="JASGBP010000002">
    <property type="protein sequence ID" value="MDI9256703.1"/>
    <property type="molecule type" value="Genomic_DNA"/>
</dbReference>
<feature type="transmembrane region" description="Helical" evidence="1">
    <location>
        <begin position="42"/>
        <end position="67"/>
    </location>
</feature>
<name>A0ABT6XNP9_9FLAO</name>
<evidence type="ECO:0000313" key="2">
    <source>
        <dbReference type="EMBL" id="MDI9256703.1"/>
    </source>
</evidence>
<feature type="transmembrane region" description="Helical" evidence="1">
    <location>
        <begin position="15"/>
        <end position="36"/>
    </location>
</feature>
<feature type="transmembrane region" description="Helical" evidence="1">
    <location>
        <begin position="79"/>
        <end position="101"/>
    </location>
</feature>
<protein>
    <submittedName>
        <fullName evidence="2">Uncharacterized protein</fullName>
    </submittedName>
</protein>
<evidence type="ECO:0000256" key="1">
    <source>
        <dbReference type="SAM" id="Phobius"/>
    </source>
</evidence>
<comment type="caution">
    <text evidence="2">The sequence shown here is derived from an EMBL/GenBank/DDBJ whole genome shotgun (WGS) entry which is preliminary data.</text>
</comment>
<proteinExistence type="predicted"/>
<keyword evidence="1" id="KW-1133">Transmembrane helix</keyword>
<keyword evidence="1" id="KW-0812">Transmembrane</keyword>